<dbReference type="Gene3D" id="2.60.40.10">
    <property type="entry name" value="Immunoglobulins"/>
    <property type="match status" value="1"/>
</dbReference>
<feature type="compositionally biased region" description="Acidic residues" evidence="1">
    <location>
        <begin position="292"/>
        <end position="309"/>
    </location>
</feature>
<reference evidence="5" key="1">
    <citation type="submission" date="2025-08" db="UniProtKB">
        <authorList>
            <consortium name="RefSeq"/>
        </authorList>
    </citation>
    <scope>IDENTIFICATION</scope>
    <source>
        <tissue evidence="5">Total insect</tissue>
    </source>
</reference>
<evidence type="ECO:0000313" key="4">
    <source>
        <dbReference type="Proteomes" id="UP000515158"/>
    </source>
</evidence>
<dbReference type="FunFam" id="2.60.40.10:FF:000437">
    <property type="entry name" value="Beat-IIIc, isoform A"/>
    <property type="match status" value="1"/>
</dbReference>
<feature type="signal peptide" evidence="2">
    <location>
        <begin position="1"/>
        <end position="27"/>
    </location>
</feature>
<dbReference type="PANTHER" id="PTHR21261">
    <property type="entry name" value="BEAT PROTEIN"/>
    <property type="match status" value="1"/>
</dbReference>
<feature type="domain" description="Ig-like" evidence="3">
    <location>
        <begin position="24"/>
        <end position="126"/>
    </location>
</feature>
<dbReference type="Proteomes" id="UP000515158">
    <property type="component" value="Unplaced"/>
</dbReference>
<gene>
    <name evidence="5" type="primary">LOC117653787</name>
</gene>
<evidence type="ECO:0000313" key="5">
    <source>
        <dbReference type="RefSeq" id="XP_034255569.1"/>
    </source>
</evidence>
<protein>
    <submittedName>
        <fullName evidence="5">Uncharacterized protein LOC117653787</fullName>
    </submittedName>
</protein>
<dbReference type="InterPro" id="IPR013783">
    <property type="entry name" value="Ig-like_fold"/>
</dbReference>
<organism evidence="5">
    <name type="scientific">Thrips palmi</name>
    <name type="common">Melon thrips</name>
    <dbReference type="NCBI Taxonomy" id="161013"/>
    <lineage>
        <taxon>Eukaryota</taxon>
        <taxon>Metazoa</taxon>
        <taxon>Ecdysozoa</taxon>
        <taxon>Arthropoda</taxon>
        <taxon>Hexapoda</taxon>
        <taxon>Insecta</taxon>
        <taxon>Pterygota</taxon>
        <taxon>Neoptera</taxon>
        <taxon>Paraneoptera</taxon>
        <taxon>Thysanoptera</taxon>
        <taxon>Terebrantia</taxon>
        <taxon>Thripoidea</taxon>
        <taxon>Thripidae</taxon>
        <taxon>Thrips</taxon>
    </lineage>
</organism>
<dbReference type="InterPro" id="IPR007110">
    <property type="entry name" value="Ig-like_dom"/>
</dbReference>
<proteinExistence type="predicted"/>
<dbReference type="InParanoid" id="A0A6P9ADY0"/>
<name>A0A6P9ADY0_THRPL</name>
<dbReference type="AlphaFoldDB" id="A0A6P9ADY0"/>
<dbReference type="InterPro" id="IPR036179">
    <property type="entry name" value="Ig-like_dom_sf"/>
</dbReference>
<dbReference type="OrthoDB" id="6343941at2759"/>
<feature type="region of interest" description="Disordered" evidence="1">
    <location>
        <begin position="282"/>
        <end position="314"/>
    </location>
</feature>
<sequence length="365" mass="39694">MTTTGSLLVRLLTAAALLCWCSGPCLALRDVLLQMPPVARAGSSVTLKCLYDLENDKLYAVKWYRGNFEFYRSTPHERPAKQAFPYPDFHVDLSRSDEHQVTLNRVPQYISGTFSCEVSTDAPKFTTVVKNGQLEVLDTVRRPLLTVSKDLYRPGDVLEANCTSLSPASADPELHADTAIAATPHGRRHPHGGASLLPQAPPLQPHQLSALQRAHLQKDFGSEAPMSFSFWVNNKPVPGAMVRQGASSATLTRPVAEDDFSVSGELRIKCSVTLAGKYREPSHAVTVRRQEEDDEDWEEGEDEEDEAPGVEEPPVVTETHAAVNAVLPDPANRSGGAGAEGLASSPVGTVLLILSVLLARFQLPR</sequence>
<dbReference type="SUPFAM" id="SSF48726">
    <property type="entry name" value="Immunoglobulin"/>
    <property type="match status" value="1"/>
</dbReference>
<accession>A0A6P9ADY0</accession>
<keyword evidence="2" id="KW-0732">Signal</keyword>
<dbReference type="PANTHER" id="PTHR21261:SF15">
    <property type="entry name" value="BEATEN PATH IIIA, ISOFORM D-RELATED"/>
    <property type="match status" value="1"/>
</dbReference>
<dbReference type="GeneID" id="117653787"/>
<feature type="chain" id="PRO_5027694936" evidence="2">
    <location>
        <begin position="28"/>
        <end position="365"/>
    </location>
</feature>
<evidence type="ECO:0000256" key="1">
    <source>
        <dbReference type="SAM" id="MobiDB-lite"/>
    </source>
</evidence>
<keyword evidence="4" id="KW-1185">Reference proteome</keyword>
<evidence type="ECO:0000259" key="3">
    <source>
        <dbReference type="PROSITE" id="PS50835"/>
    </source>
</evidence>
<evidence type="ECO:0000256" key="2">
    <source>
        <dbReference type="SAM" id="SignalP"/>
    </source>
</evidence>
<dbReference type="RefSeq" id="XP_034255569.1">
    <property type="nucleotide sequence ID" value="XM_034399678.1"/>
</dbReference>
<dbReference type="PROSITE" id="PS50835">
    <property type="entry name" value="IG_LIKE"/>
    <property type="match status" value="1"/>
</dbReference>
<dbReference type="KEGG" id="tpal:117653787"/>